<keyword evidence="9" id="KW-0066">ATP synthesis</keyword>
<proteinExistence type="inferred from homology"/>
<keyword evidence="12" id="KW-1185">Reference proteome</keyword>
<dbReference type="CDD" id="cd12152">
    <property type="entry name" value="F1-ATPase_delta"/>
    <property type="match status" value="1"/>
</dbReference>
<dbReference type="AlphaFoldDB" id="A0A4Q7DJT8"/>
<dbReference type="GO" id="GO:0045259">
    <property type="term" value="C:proton-transporting ATP synthase complex"/>
    <property type="evidence" value="ECO:0007669"/>
    <property type="project" value="UniProtKB-KW"/>
</dbReference>
<accession>A0A4Q7DJT8</accession>
<comment type="caution">
    <text evidence="11">The sequence shown here is derived from an EMBL/GenBank/DDBJ whole genome shotgun (WGS) entry which is preliminary data.</text>
</comment>
<evidence type="ECO:0000256" key="3">
    <source>
        <dbReference type="ARBA" id="ARBA00005712"/>
    </source>
</evidence>
<evidence type="ECO:0000313" key="11">
    <source>
        <dbReference type="EMBL" id="RZI46539.1"/>
    </source>
</evidence>
<comment type="subcellular location">
    <subcellularLocation>
        <location evidence="2">Endomembrane system</location>
        <topology evidence="2">Peripheral membrane protein</topology>
    </subcellularLocation>
</comment>
<comment type="similarity">
    <text evidence="3">Belongs to the ATPase epsilon chain family.</text>
</comment>
<evidence type="ECO:0000259" key="10">
    <source>
        <dbReference type="Pfam" id="PF02823"/>
    </source>
</evidence>
<evidence type="ECO:0000256" key="6">
    <source>
        <dbReference type="ARBA" id="ARBA00023065"/>
    </source>
</evidence>
<keyword evidence="4" id="KW-0813">Transport</keyword>
<comment type="function">
    <text evidence="1">Produces ATP from ADP in the presence of a proton gradient across the membrane.</text>
</comment>
<name>A0A4Q7DJT8_9PROT</name>
<dbReference type="GO" id="GO:0012505">
    <property type="term" value="C:endomembrane system"/>
    <property type="evidence" value="ECO:0007669"/>
    <property type="project" value="UniProtKB-SubCell"/>
</dbReference>
<gene>
    <name evidence="11" type="ORF">EQU50_02835</name>
</gene>
<evidence type="ECO:0000256" key="2">
    <source>
        <dbReference type="ARBA" id="ARBA00004184"/>
    </source>
</evidence>
<feature type="domain" description="ATP synthase F1 complex delta/epsilon subunit N-terminal" evidence="10">
    <location>
        <begin position="4"/>
        <end position="80"/>
    </location>
</feature>
<dbReference type="Pfam" id="PF02823">
    <property type="entry name" value="ATP-synt_DE_N"/>
    <property type="match status" value="1"/>
</dbReference>
<dbReference type="PANTHER" id="PTHR13822">
    <property type="entry name" value="ATP SYNTHASE DELTA/EPSILON CHAIN"/>
    <property type="match status" value="1"/>
</dbReference>
<evidence type="ECO:0000256" key="5">
    <source>
        <dbReference type="ARBA" id="ARBA00022781"/>
    </source>
</evidence>
<dbReference type="PANTHER" id="PTHR13822:SF10">
    <property type="entry name" value="ATP SYNTHASE EPSILON CHAIN, CHLOROPLASTIC"/>
    <property type="match status" value="1"/>
</dbReference>
<dbReference type="EMBL" id="SCFB01000004">
    <property type="protein sequence ID" value="RZI46539.1"/>
    <property type="molecule type" value="Genomic_DNA"/>
</dbReference>
<keyword evidence="5" id="KW-0375">Hydrogen ion transport</keyword>
<dbReference type="InterPro" id="IPR036771">
    <property type="entry name" value="ATPsynth_dsu/esu_N"/>
</dbReference>
<dbReference type="InterPro" id="IPR001469">
    <property type="entry name" value="ATP_synth_F1_dsu/esu"/>
</dbReference>
<evidence type="ECO:0000256" key="8">
    <source>
        <dbReference type="ARBA" id="ARBA00023196"/>
    </source>
</evidence>
<evidence type="ECO:0000256" key="9">
    <source>
        <dbReference type="ARBA" id="ARBA00023310"/>
    </source>
</evidence>
<sequence length="82" mass="8806">MSLFTLKVITPGGVFYQGDVTQVIVPATEGPMGILPHHASIIASLIRGEIDIQISESDNKTLAIQSGYVKMTDNVCMILAVF</sequence>
<keyword evidence="6" id="KW-0406">Ion transport</keyword>
<keyword evidence="7" id="KW-0472">Membrane</keyword>
<protein>
    <submittedName>
        <fullName evidence="11">F0F1 ATP synthase subunit epsilon</fullName>
    </submittedName>
</protein>
<dbReference type="InterPro" id="IPR020546">
    <property type="entry name" value="ATP_synth_F1_dsu/esu_N"/>
</dbReference>
<organism evidence="11 12">
    <name type="scientific">Candidatus Finniella inopinata</name>
    <dbReference type="NCBI Taxonomy" id="1696036"/>
    <lineage>
        <taxon>Bacteria</taxon>
        <taxon>Pseudomonadati</taxon>
        <taxon>Pseudomonadota</taxon>
        <taxon>Alphaproteobacteria</taxon>
        <taxon>Holosporales</taxon>
        <taxon>Candidatus Paracaedibacteraceae</taxon>
        <taxon>Candidatus Finniella</taxon>
    </lineage>
</organism>
<evidence type="ECO:0000313" key="12">
    <source>
        <dbReference type="Proteomes" id="UP000293550"/>
    </source>
</evidence>
<dbReference type="Proteomes" id="UP000293550">
    <property type="component" value="Unassembled WGS sequence"/>
</dbReference>
<dbReference type="SUPFAM" id="SSF51344">
    <property type="entry name" value="Epsilon subunit of F1F0-ATP synthase N-terminal domain"/>
    <property type="match status" value="1"/>
</dbReference>
<keyword evidence="8" id="KW-0139">CF(1)</keyword>
<evidence type="ECO:0000256" key="4">
    <source>
        <dbReference type="ARBA" id="ARBA00022448"/>
    </source>
</evidence>
<reference evidence="11 12" key="1">
    <citation type="submission" date="2018-10" db="EMBL/GenBank/DDBJ databases">
        <title>An updated phylogeny of the Alphaproteobacteria reveals that the parasitic Rickettsiales and Holosporales have independent origins.</title>
        <authorList>
            <person name="Munoz-Gomez S.A."/>
            <person name="Hess S."/>
            <person name="Burger G."/>
            <person name="Lang B.F."/>
            <person name="Susko E."/>
            <person name="Slamovits C.H."/>
            <person name="Roger A.J."/>
        </authorList>
    </citation>
    <scope>NUCLEOTIDE SEQUENCE [LARGE SCALE GENOMIC DNA]</scope>
    <source>
        <strain evidence="11">HOLO01</strain>
    </source>
</reference>
<dbReference type="Gene3D" id="2.60.15.10">
    <property type="entry name" value="F0F1 ATP synthase delta/epsilon subunit, N-terminal"/>
    <property type="match status" value="1"/>
</dbReference>
<dbReference type="OrthoDB" id="9799969at2"/>
<dbReference type="RefSeq" id="WP_130153640.1">
    <property type="nucleotide sequence ID" value="NZ_SCFB01000004.1"/>
</dbReference>
<dbReference type="GO" id="GO:0046933">
    <property type="term" value="F:proton-transporting ATP synthase activity, rotational mechanism"/>
    <property type="evidence" value="ECO:0007669"/>
    <property type="project" value="InterPro"/>
</dbReference>
<evidence type="ECO:0000256" key="7">
    <source>
        <dbReference type="ARBA" id="ARBA00023136"/>
    </source>
</evidence>
<evidence type="ECO:0000256" key="1">
    <source>
        <dbReference type="ARBA" id="ARBA00003543"/>
    </source>
</evidence>